<dbReference type="Proteomes" id="UP001054252">
    <property type="component" value="Unassembled WGS sequence"/>
</dbReference>
<feature type="signal peptide" evidence="1">
    <location>
        <begin position="1"/>
        <end position="15"/>
    </location>
</feature>
<name>A0AAV5L0P0_9ROSI</name>
<comment type="caution">
    <text evidence="2">The sequence shown here is derived from an EMBL/GenBank/DDBJ whole genome shotgun (WGS) entry which is preliminary data.</text>
</comment>
<keyword evidence="1" id="KW-0732">Signal</keyword>
<accession>A0AAV5L0P0</accession>
<feature type="chain" id="PRO_5043371966" evidence="1">
    <location>
        <begin position="16"/>
        <end position="49"/>
    </location>
</feature>
<dbReference type="AlphaFoldDB" id="A0AAV5L0P0"/>
<evidence type="ECO:0000313" key="3">
    <source>
        <dbReference type="Proteomes" id="UP001054252"/>
    </source>
</evidence>
<keyword evidence="3" id="KW-1185">Reference proteome</keyword>
<evidence type="ECO:0000256" key="1">
    <source>
        <dbReference type="SAM" id="SignalP"/>
    </source>
</evidence>
<protein>
    <submittedName>
        <fullName evidence="2">Uncharacterized protein</fullName>
    </submittedName>
</protein>
<dbReference type="EMBL" id="BPVZ01000088">
    <property type="protein sequence ID" value="GKV30677.1"/>
    <property type="molecule type" value="Genomic_DNA"/>
</dbReference>
<sequence>MIFAFLFLFKNQIWSLETSPPAENFRICFALFFTAGCSCFVGANCFGFW</sequence>
<proteinExistence type="predicted"/>
<gene>
    <name evidence="2" type="ORF">SLEP1_g39463</name>
</gene>
<organism evidence="2 3">
    <name type="scientific">Rubroshorea leprosula</name>
    <dbReference type="NCBI Taxonomy" id="152421"/>
    <lineage>
        <taxon>Eukaryota</taxon>
        <taxon>Viridiplantae</taxon>
        <taxon>Streptophyta</taxon>
        <taxon>Embryophyta</taxon>
        <taxon>Tracheophyta</taxon>
        <taxon>Spermatophyta</taxon>
        <taxon>Magnoliopsida</taxon>
        <taxon>eudicotyledons</taxon>
        <taxon>Gunneridae</taxon>
        <taxon>Pentapetalae</taxon>
        <taxon>rosids</taxon>
        <taxon>malvids</taxon>
        <taxon>Malvales</taxon>
        <taxon>Dipterocarpaceae</taxon>
        <taxon>Rubroshorea</taxon>
    </lineage>
</organism>
<reference evidence="2 3" key="1">
    <citation type="journal article" date="2021" name="Commun. Biol.">
        <title>The genome of Shorea leprosula (Dipterocarpaceae) highlights the ecological relevance of drought in aseasonal tropical rainforests.</title>
        <authorList>
            <person name="Ng K.K.S."/>
            <person name="Kobayashi M.J."/>
            <person name="Fawcett J.A."/>
            <person name="Hatakeyama M."/>
            <person name="Paape T."/>
            <person name="Ng C.H."/>
            <person name="Ang C.C."/>
            <person name="Tnah L.H."/>
            <person name="Lee C.T."/>
            <person name="Nishiyama T."/>
            <person name="Sese J."/>
            <person name="O'Brien M.J."/>
            <person name="Copetti D."/>
            <person name="Mohd Noor M.I."/>
            <person name="Ong R.C."/>
            <person name="Putra M."/>
            <person name="Sireger I.Z."/>
            <person name="Indrioko S."/>
            <person name="Kosugi Y."/>
            <person name="Izuno A."/>
            <person name="Isagi Y."/>
            <person name="Lee S.L."/>
            <person name="Shimizu K.K."/>
        </authorList>
    </citation>
    <scope>NUCLEOTIDE SEQUENCE [LARGE SCALE GENOMIC DNA]</scope>
    <source>
        <strain evidence="2">214</strain>
    </source>
</reference>
<evidence type="ECO:0000313" key="2">
    <source>
        <dbReference type="EMBL" id="GKV30677.1"/>
    </source>
</evidence>